<feature type="signal peptide" evidence="1">
    <location>
        <begin position="1"/>
        <end position="18"/>
    </location>
</feature>
<dbReference type="PANTHER" id="PTHR34315">
    <property type="match status" value="1"/>
</dbReference>
<proteinExistence type="predicted"/>
<dbReference type="GO" id="GO:0005506">
    <property type="term" value="F:iron ion binding"/>
    <property type="evidence" value="ECO:0007669"/>
    <property type="project" value="InterPro"/>
</dbReference>
<gene>
    <name evidence="2" type="ORF">BDQ12DRAFT_719907</name>
</gene>
<evidence type="ECO:0000313" key="3">
    <source>
        <dbReference type="Proteomes" id="UP000308652"/>
    </source>
</evidence>
<dbReference type="SUPFAM" id="SSF49482">
    <property type="entry name" value="Aromatic compound dioxygenase"/>
    <property type="match status" value="1"/>
</dbReference>
<reference evidence="2 3" key="1">
    <citation type="journal article" date="2019" name="Nat. Ecol. Evol.">
        <title>Megaphylogeny resolves global patterns of mushroom evolution.</title>
        <authorList>
            <person name="Varga T."/>
            <person name="Krizsan K."/>
            <person name="Foldi C."/>
            <person name="Dima B."/>
            <person name="Sanchez-Garcia M."/>
            <person name="Sanchez-Ramirez S."/>
            <person name="Szollosi G.J."/>
            <person name="Szarkandi J.G."/>
            <person name="Papp V."/>
            <person name="Albert L."/>
            <person name="Andreopoulos W."/>
            <person name="Angelini C."/>
            <person name="Antonin V."/>
            <person name="Barry K.W."/>
            <person name="Bougher N.L."/>
            <person name="Buchanan P."/>
            <person name="Buyck B."/>
            <person name="Bense V."/>
            <person name="Catcheside P."/>
            <person name="Chovatia M."/>
            <person name="Cooper J."/>
            <person name="Damon W."/>
            <person name="Desjardin D."/>
            <person name="Finy P."/>
            <person name="Geml J."/>
            <person name="Haridas S."/>
            <person name="Hughes K."/>
            <person name="Justo A."/>
            <person name="Karasinski D."/>
            <person name="Kautmanova I."/>
            <person name="Kiss B."/>
            <person name="Kocsube S."/>
            <person name="Kotiranta H."/>
            <person name="LaButti K.M."/>
            <person name="Lechner B.E."/>
            <person name="Liimatainen K."/>
            <person name="Lipzen A."/>
            <person name="Lukacs Z."/>
            <person name="Mihaltcheva S."/>
            <person name="Morgado L.N."/>
            <person name="Niskanen T."/>
            <person name="Noordeloos M.E."/>
            <person name="Ohm R.A."/>
            <person name="Ortiz-Santana B."/>
            <person name="Ovrebo C."/>
            <person name="Racz N."/>
            <person name="Riley R."/>
            <person name="Savchenko A."/>
            <person name="Shiryaev A."/>
            <person name="Soop K."/>
            <person name="Spirin V."/>
            <person name="Szebenyi C."/>
            <person name="Tomsovsky M."/>
            <person name="Tulloss R.E."/>
            <person name="Uehling J."/>
            <person name="Grigoriev I.V."/>
            <person name="Vagvolgyi C."/>
            <person name="Papp T."/>
            <person name="Martin F.M."/>
            <person name="Miettinen O."/>
            <person name="Hibbett D.S."/>
            <person name="Nagy L.G."/>
        </authorList>
    </citation>
    <scope>NUCLEOTIDE SEQUENCE [LARGE SCALE GENOMIC DNA]</scope>
    <source>
        <strain evidence="2 3">CBS 166.37</strain>
    </source>
</reference>
<dbReference type="OrthoDB" id="121380at2759"/>
<accession>A0A5C3MAU7</accession>
<feature type="chain" id="PRO_5023139328" evidence="1">
    <location>
        <begin position="19"/>
        <end position="254"/>
    </location>
</feature>
<sequence length="254" mass="27526">MRVFSLIPVAIMCAMAAAHPVEESRSVLVPRDCSAEVTAFNLARREKRGLSKRTFYSELQNLTCVAAPETPREDYVATPAIRQDVTEGQVGVPLTLDIGVIDVTTCQPLPNVMVEVWSPNAQGSYGATFLRGAYTSSSSGIAEFQTIFPGHTSDSANHINLMVHTSSSMSGSVSHAGQVFFTDRWTDVIGGGIYYGYKQNANSRMMNAQDPNYQLANSAGYNAIVDIEEIGDDWPDGVIGYITVGVNPSRKVTF</sequence>
<protein>
    <submittedName>
        <fullName evidence="2">Intradiol ring-cleavage dioxygenase</fullName>
    </submittedName>
</protein>
<dbReference type="Gene3D" id="2.60.130.10">
    <property type="entry name" value="Aromatic compound dioxygenase"/>
    <property type="match status" value="1"/>
</dbReference>
<dbReference type="AlphaFoldDB" id="A0A5C3MAU7"/>
<dbReference type="InterPro" id="IPR015889">
    <property type="entry name" value="Intradiol_dOase_core"/>
</dbReference>
<name>A0A5C3MAU7_9AGAR</name>
<dbReference type="PANTHER" id="PTHR34315:SF1">
    <property type="entry name" value="INTRADIOL RING-CLEAVAGE DIOXYGENASES DOMAIN-CONTAINING PROTEIN-RELATED"/>
    <property type="match status" value="1"/>
</dbReference>
<dbReference type="EMBL" id="ML213593">
    <property type="protein sequence ID" value="TFK41873.1"/>
    <property type="molecule type" value="Genomic_DNA"/>
</dbReference>
<organism evidence="2 3">
    <name type="scientific">Crucibulum laeve</name>
    <dbReference type="NCBI Taxonomy" id="68775"/>
    <lineage>
        <taxon>Eukaryota</taxon>
        <taxon>Fungi</taxon>
        <taxon>Dikarya</taxon>
        <taxon>Basidiomycota</taxon>
        <taxon>Agaricomycotina</taxon>
        <taxon>Agaricomycetes</taxon>
        <taxon>Agaricomycetidae</taxon>
        <taxon>Agaricales</taxon>
        <taxon>Agaricineae</taxon>
        <taxon>Nidulariaceae</taxon>
        <taxon>Crucibulum</taxon>
    </lineage>
</organism>
<keyword evidence="2" id="KW-0560">Oxidoreductase</keyword>
<dbReference type="GO" id="GO:0016702">
    <property type="term" value="F:oxidoreductase activity, acting on single donors with incorporation of molecular oxygen, incorporation of two atoms of oxygen"/>
    <property type="evidence" value="ECO:0007669"/>
    <property type="project" value="InterPro"/>
</dbReference>
<keyword evidence="1" id="KW-0732">Signal</keyword>
<evidence type="ECO:0000313" key="2">
    <source>
        <dbReference type="EMBL" id="TFK41873.1"/>
    </source>
</evidence>
<dbReference type="Proteomes" id="UP000308652">
    <property type="component" value="Unassembled WGS sequence"/>
</dbReference>
<keyword evidence="2" id="KW-0223">Dioxygenase</keyword>
<evidence type="ECO:0000256" key="1">
    <source>
        <dbReference type="SAM" id="SignalP"/>
    </source>
</evidence>
<keyword evidence="3" id="KW-1185">Reference proteome</keyword>